<dbReference type="InterPro" id="IPR012338">
    <property type="entry name" value="Beta-lactam/transpept-like"/>
</dbReference>
<evidence type="ECO:0000256" key="7">
    <source>
        <dbReference type="SAM" id="MobiDB-lite"/>
    </source>
</evidence>
<dbReference type="PANTHER" id="PTHR21581">
    <property type="entry name" value="D-ALANYL-D-ALANINE CARBOXYPEPTIDASE"/>
    <property type="match status" value="1"/>
</dbReference>
<dbReference type="InterPro" id="IPR001967">
    <property type="entry name" value="Peptidase_S11_N"/>
</dbReference>
<keyword evidence="4" id="KW-0133">Cell shape</keyword>
<evidence type="ECO:0000256" key="5">
    <source>
        <dbReference type="ARBA" id="ARBA00022984"/>
    </source>
</evidence>
<dbReference type="InterPro" id="IPR018044">
    <property type="entry name" value="Peptidase_S11"/>
</dbReference>
<dbReference type="PANTHER" id="PTHR21581:SF6">
    <property type="entry name" value="TRAFFICKING PROTEIN PARTICLE COMPLEX SUBUNIT 12"/>
    <property type="match status" value="1"/>
</dbReference>
<dbReference type="InParanoid" id="A0A078B7C1"/>
<comment type="similarity">
    <text evidence="1">Belongs to the peptidase S11 family.</text>
</comment>
<evidence type="ECO:0000313" key="9">
    <source>
        <dbReference type="EMBL" id="CDW90106.1"/>
    </source>
</evidence>
<dbReference type="AlphaFoldDB" id="A0A078B7C1"/>
<feature type="domain" description="Peptidase S11 D-alanyl-D-alanine carboxypeptidase A N-terminal" evidence="8">
    <location>
        <begin position="401"/>
        <end position="522"/>
    </location>
</feature>
<evidence type="ECO:0000313" key="10">
    <source>
        <dbReference type="Proteomes" id="UP000039865"/>
    </source>
</evidence>
<dbReference type="Pfam" id="PF00768">
    <property type="entry name" value="Peptidase_S11"/>
    <property type="match status" value="2"/>
</dbReference>
<organism evidence="9 10">
    <name type="scientific">Stylonychia lemnae</name>
    <name type="common">Ciliate</name>
    <dbReference type="NCBI Taxonomy" id="5949"/>
    <lineage>
        <taxon>Eukaryota</taxon>
        <taxon>Sar</taxon>
        <taxon>Alveolata</taxon>
        <taxon>Ciliophora</taxon>
        <taxon>Intramacronucleata</taxon>
        <taxon>Spirotrichea</taxon>
        <taxon>Stichotrichia</taxon>
        <taxon>Sporadotrichida</taxon>
        <taxon>Oxytrichidae</taxon>
        <taxon>Stylonychinae</taxon>
        <taxon>Stylonychia</taxon>
    </lineage>
</organism>
<accession>A0A078B7C1</accession>
<evidence type="ECO:0000256" key="3">
    <source>
        <dbReference type="ARBA" id="ARBA00022801"/>
    </source>
</evidence>
<dbReference type="PRINTS" id="PR00725">
    <property type="entry name" value="DADACBPTASE1"/>
</dbReference>
<protein>
    <submittedName>
        <fullName evidence="9">D-alanyl-d-alanine carboxypeptidase family protein</fullName>
    </submittedName>
</protein>
<name>A0A078B7C1_STYLE</name>
<dbReference type="GO" id="GO:0008360">
    <property type="term" value="P:regulation of cell shape"/>
    <property type="evidence" value="ECO:0007669"/>
    <property type="project" value="UniProtKB-KW"/>
</dbReference>
<keyword evidence="5" id="KW-0573">Peptidoglycan synthesis</keyword>
<dbReference type="EMBL" id="CCKQ01018170">
    <property type="protein sequence ID" value="CDW90106.1"/>
    <property type="molecule type" value="Genomic_DNA"/>
</dbReference>
<dbReference type="SUPFAM" id="SSF56601">
    <property type="entry name" value="beta-lactamase/transpeptidase-like"/>
    <property type="match status" value="1"/>
</dbReference>
<keyword evidence="6" id="KW-0961">Cell wall biogenesis/degradation</keyword>
<evidence type="ECO:0000256" key="4">
    <source>
        <dbReference type="ARBA" id="ARBA00022960"/>
    </source>
</evidence>
<feature type="domain" description="Peptidase S11 D-alanyl-D-alanine carboxypeptidase A N-terminal" evidence="8">
    <location>
        <begin position="251"/>
        <end position="354"/>
    </location>
</feature>
<dbReference type="Gene3D" id="3.40.710.10">
    <property type="entry name" value="DD-peptidase/beta-lactamase superfamily"/>
    <property type="match status" value="1"/>
</dbReference>
<proteinExistence type="inferred from homology"/>
<feature type="region of interest" description="Disordered" evidence="7">
    <location>
        <begin position="146"/>
        <end position="173"/>
    </location>
</feature>
<dbReference type="OrthoDB" id="10254188at2759"/>
<evidence type="ECO:0000256" key="1">
    <source>
        <dbReference type="ARBA" id="ARBA00007164"/>
    </source>
</evidence>
<gene>
    <name evidence="9" type="primary">Contig1647.g1794</name>
    <name evidence="9" type="ORF">STYLEM_19246</name>
</gene>
<dbReference type="Proteomes" id="UP000039865">
    <property type="component" value="Unassembled WGS sequence"/>
</dbReference>
<dbReference type="GO" id="GO:0009002">
    <property type="term" value="F:serine-type D-Ala-D-Ala carboxypeptidase activity"/>
    <property type="evidence" value="ECO:0007669"/>
    <property type="project" value="InterPro"/>
</dbReference>
<evidence type="ECO:0000259" key="8">
    <source>
        <dbReference type="Pfam" id="PF00768"/>
    </source>
</evidence>
<evidence type="ECO:0000256" key="2">
    <source>
        <dbReference type="ARBA" id="ARBA00022729"/>
    </source>
</evidence>
<keyword evidence="2" id="KW-0732">Signal</keyword>
<evidence type="ECO:0000256" key="6">
    <source>
        <dbReference type="ARBA" id="ARBA00023316"/>
    </source>
</evidence>
<keyword evidence="3" id="KW-0378">Hydrolase</keyword>
<sequence>MMTSSGRKDSHKYIKISSQPLQYSLDNSLNYSTTKKRDSTFDSEASYFKSVNPGDSYLRKTQLSSLNKLQGNPNMSGLEQESINASFNLININSLELTPIKRQNIPTRIITQRNTVRISQNTQIRVSNKIHLDDEISNNNKIQQIQNKSTSIQSSSTQASSTTNSSNQSTSSHQSSIATGQVCIIPKDKINFVSNVVLADPKNQTQTNLKSNHFQLIRRKKKKSLSTSISCRPSSSEQLMHKQLLLDNPAPFVSAQSWAMIDKSSGELIFGRNEQESRQVASLTKIMTSYVVLDIISRYHMNEHKTFVKILPSAVKLIGTTANLLDDDKLTVWELMHGMMLPSGNDAAQSLAIHFGIFCLKEEYKAHKNLEALDEDKSEILKLTYDNFQDLEDKPHLVSKALNEFYRQMNREAMYLNLKNTNFSSAHGMFHEQNYSSAEDIAKLSYFAMKNSLFRQIVKTQKYTCESRVEIGHLYQWQNTNKLLEMGYSGLKTGITPTAGPCLAASITKNEFKFIIVILNSRSMEHRWLEVQKLVHWAMQKITKIKQSDLKPKMKRKLLKKLLHL</sequence>
<dbReference type="GO" id="GO:0071555">
    <property type="term" value="P:cell wall organization"/>
    <property type="evidence" value="ECO:0007669"/>
    <property type="project" value="UniProtKB-KW"/>
</dbReference>
<dbReference type="GO" id="GO:0006508">
    <property type="term" value="P:proteolysis"/>
    <property type="evidence" value="ECO:0007669"/>
    <property type="project" value="InterPro"/>
</dbReference>
<keyword evidence="10" id="KW-1185">Reference proteome</keyword>
<keyword evidence="9" id="KW-0121">Carboxypeptidase</keyword>
<keyword evidence="9" id="KW-0645">Protease</keyword>
<reference evidence="9 10" key="1">
    <citation type="submission" date="2014-06" db="EMBL/GenBank/DDBJ databases">
        <authorList>
            <person name="Swart Estienne"/>
        </authorList>
    </citation>
    <scope>NUCLEOTIDE SEQUENCE [LARGE SCALE GENOMIC DNA]</scope>
    <source>
        <strain evidence="9 10">130c</strain>
    </source>
</reference>